<dbReference type="EMBL" id="JAERWK010000010">
    <property type="protein sequence ID" value="MBM9467300.1"/>
    <property type="molecule type" value="Genomic_DNA"/>
</dbReference>
<accession>A0A938YGB8</accession>
<protein>
    <submittedName>
        <fullName evidence="2">Uncharacterized protein</fullName>
    </submittedName>
</protein>
<comment type="caution">
    <text evidence="2">The sequence shown here is derived from an EMBL/GenBank/DDBJ whole genome shotgun (WGS) entry which is preliminary data.</text>
</comment>
<feature type="region of interest" description="Disordered" evidence="1">
    <location>
        <begin position="151"/>
        <end position="173"/>
    </location>
</feature>
<evidence type="ECO:0000313" key="3">
    <source>
        <dbReference type="Proteomes" id="UP000663792"/>
    </source>
</evidence>
<dbReference type="InterPro" id="IPR047681">
    <property type="entry name" value="PPA1309-like"/>
</dbReference>
<evidence type="ECO:0000256" key="1">
    <source>
        <dbReference type="SAM" id="MobiDB-lite"/>
    </source>
</evidence>
<sequence>MEDPDLAVAVAEVDEFVGAAGWDQAPQLFALVRTEELLRAQPSLADQLAGAATYTPIAQEALPGGAEAGGATTDLEAALAAVSWPQEVAGCVVVQEIVVLPPSAAASLPAEPDRATAEAADHPDRTEARLTAGVLRGRPGGACLLRVRPAPAAGPVGPIEPEPGPEPLRGGDLAPNLVAALHATFED</sequence>
<name>A0A938YGB8_9ACTN</name>
<dbReference type="Proteomes" id="UP000663792">
    <property type="component" value="Unassembled WGS sequence"/>
</dbReference>
<proteinExistence type="predicted"/>
<organism evidence="2 3">
    <name type="scientific">Nakamurella leprariae</name>
    <dbReference type="NCBI Taxonomy" id="2803911"/>
    <lineage>
        <taxon>Bacteria</taxon>
        <taxon>Bacillati</taxon>
        <taxon>Actinomycetota</taxon>
        <taxon>Actinomycetes</taxon>
        <taxon>Nakamurellales</taxon>
        <taxon>Nakamurellaceae</taxon>
        <taxon>Nakamurella</taxon>
    </lineage>
</organism>
<keyword evidence="3" id="KW-1185">Reference proteome</keyword>
<dbReference type="NCBIfam" id="NF040618">
    <property type="entry name" value="PPA1309_fam"/>
    <property type="match status" value="1"/>
</dbReference>
<reference evidence="2" key="1">
    <citation type="submission" date="2021-01" db="EMBL/GenBank/DDBJ databases">
        <title>YIM 132084 draft genome.</title>
        <authorList>
            <person name="An D."/>
        </authorList>
    </citation>
    <scope>NUCLEOTIDE SEQUENCE</scope>
    <source>
        <strain evidence="2">YIM 132084</strain>
    </source>
</reference>
<evidence type="ECO:0000313" key="2">
    <source>
        <dbReference type="EMBL" id="MBM9467300.1"/>
    </source>
</evidence>
<gene>
    <name evidence="2" type="ORF">JL106_08415</name>
</gene>
<dbReference type="AlphaFoldDB" id="A0A938YGB8"/>